<protein>
    <recommendedName>
        <fullName evidence="4">Gam-like protein</fullName>
    </recommendedName>
</protein>
<name>A0A4U2YP83_9BACI</name>
<evidence type="ECO:0000313" key="2">
    <source>
        <dbReference type="EMBL" id="TKI63186.1"/>
    </source>
</evidence>
<dbReference type="InterPro" id="IPR009951">
    <property type="entry name" value="Host-nuc_inhib_Gam"/>
</dbReference>
<dbReference type="GO" id="GO:0003690">
    <property type="term" value="F:double-stranded DNA binding"/>
    <property type="evidence" value="ECO:0007669"/>
    <property type="project" value="InterPro"/>
</dbReference>
<dbReference type="GO" id="GO:0042262">
    <property type="term" value="P:DNA protection"/>
    <property type="evidence" value="ECO:0007669"/>
    <property type="project" value="InterPro"/>
</dbReference>
<dbReference type="EMBL" id="SZPU01000071">
    <property type="protein sequence ID" value="TKI63186.1"/>
    <property type="molecule type" value="Genomic_DNA"/>
</dbReference>
<reference evidence="2 3" key="1">
    <citation type="submission" date="2019-04" db="EMBL/GenBank/DDBJ databases">
        <title>Lysinibacillus genome sequencing.</title>
        <authorList>
            <person name="Dunlap C."/>
        </authorList>
    </citation>
    <scope>NUCLEOTIDE SEQUENCE [LARGE SCALE GENOMIC DNA]</scope>
    <source>
        <strain evidence="2 3">CCTCC AB 2010389</strain>
    </source>
</reference>
<organism evidence="2 3">
    <name type="scientific">Lysinibacillus mangiferihumi</name>
    <dbReference type="NCBI Taxonomy" id="1130819"/>
    <lineage>
        <taxon>Bacteria</taxon>
        <taxon>Bacillati</taxon>
        <taxon>Bacillota</taxon>
        <taxon>Bacilli</taxon>
        <taxon>Bacillales</taxon>
        <taxon>Bacillaceae</taxon>
        <taxon>Lysinibacillus</taxon>
    </lineage>
</organism>
<proteinExistence type="predicted"/>
<dbReference type="Proteomes" id="UP000308744">
    <property type="component" value="Unassembled WGS sequence"/>
</dbReference>
<evidence type="ECO:0000313" key="3">
    <source>
        <dbReference type="Proteomes" id="UP000308744"/>
    </source>
</evidence>
<comment type="caution">
    <text evidence="2">The sequence shown here is derived from an EMBL/GenBank/DDBJ whole genome shotgun (WGS) entry which is preliminary data.</text>
</comment>
<dbReference type="AlphaFoldDB" id="A0A4U2YP83"/>
<evidence type="ECO:0008006" key="4">
    <source>
        <dbReference type="Google" id="ProtNLM"/>
    </source>
</evidence>
<accession>A0A4U2YP83</accession>
<sequence>MNRLQEIELYELNELQPEDKQLFVIKDLNGLNWVLRKMNAANAKLNEIKSLAEAERERINTWEQKESAGLVSDISFFEQKIIEYHAHVLTIDSEQKSIVTPYGKVRSITNEAQPQKVDDEAIFDYLEMNELPFVEVNTTRKLRWAELKKTLKVIQKGDDQVVVDEDGQVVPGVTVKPRTTTFKVEVADQ</sequence>
<evidence type="ECO:0000256" key="1">
    <source>
        <dbReference type="SAM" id="Coils"/>
    </source>
</evidence>
<keyword evidence="3" id="KW-1185">Reference proteome</keyword>
<dbReference type="SUPFAM" id="SSF161266">
    <property type="entry name" value="Gam-like"/>
    <property type="match status" value="1"/>
</dbReference>
<gene>
    <name evidence="2" type="ORF">FC756_18545</name>
</gene>
<dbReference type="RefSeq" id="WP_107896784.1">
    <property type="nucleotide sequence ID" value="NZ_PYWM01000024.1"/>
</dbReference>
<dbReference type="Pfam" id="PF07352">
    <property type="entry name" value="Phage_Mu_Gam"/>
    <property type="match status" value="1"/>
</dbReference>
<keyword evidence="1" id="KW-0175">Coiled coil</keyword>
<feature type="coiled-coil region" evidence="1">
    <location>
        <begin position="35"/>
        <end position="65"/>
    </location>
</feature>